<evidence type="ECO:0000256" key="1">
    <source>
        <dbReference type="ARBA" id="ARBA00004945"/>
    </source>
</evidence>
<name>A0A1M4W304_9ACTN</name>
<keyword evidence="3" id="KW-0028">Amino-acid biosynthesis</keyword>
<sequence length="253" mass="27192">MTLGVVVAMNEEAQDLRRVIEDLPGTESFMCGVSELMVNDQVVVCKSGIGKINAASAVTAMLARVKINAVLSIGMAGSLLPCFGVGDIVVASGAVEHDLDLRPIARVPGEMLGSSSVCHQSDKDFVRLLKGIVERDMETWRSVVRDEFNRDATLSETVVASGDSLVTSKENKSKISRHFPYAGVVDMETAAVARVAMQYKVPWSALRIVSDTADSKEVGAKVLEFCRWQGSKMIADTVVQLVGLSAKSRSDGR</sequence>
<dbReference type="InterPro" id="IPR000845">
    <property type="entry name" value="Nucleoside_phosphorylase_d"/>
</dbReference>
<dbReference type="AlphaFoldDB" id="A0A1M4W304"/>
<dbReference type="Gene3D" id="3.40.50.1580">
    <property type="entry name" value="Nucleoside phosphorylase domain"/>
    <property type="match status" value="1"/>
</dbReference>
<protein>
    <recommendedName>
        <fullName evidence="2">adenosylhomocysteine nucleosidase</fullName>
        <ecNumber evidence="2">3.2.2.9</ecNumber>
    </recommendedName>
</protein>
<dbReference type="GO" id="GO:0009164">
    <property type="term" value="P:nucleoside catabolic process"/>
    <property type="evidence" value="ECO:0007669"/>
    <property type="project" value="InterPro"/>
</dbReference>
<dbReference type="GO" id="GO:0019284">
    <property type="term" value="P:L-methionine salvage from S-adenosylmethionine"/>
    <property type="evidence" value="ECO:0007669"/>
    <property type="project" value="TreeGrafter"/>
</dbReference>
<evidence type="ECO:0000256" key="5">
    <source>
        <dbReference type="ARBA" id="ARBA00023167"/>
    </source>
</evidence>
<dbReference type="Proteomes" id="UP000184295">
    <property type="component" value="Unassembled WGS sequence"/>
</dbReference>
<dbReference type="Pfam" id="PF01048">
    <property type="entry name" value="PNP_UDP_1"/>
    <property type="match status" value="1"/>
</dbReference>
<evidence type="ECO:0000256" key="4">
    <source>
        <dbReference type="ARBA" id="ARBA00022801"/>
    </source>
</evidence>
<dbReference type="InterPro" id="IPR035994">
    <property type="entry name" value="Nucleoside_phosphorylase_sf"/>
</dbReference>
<accession>A0A1M4W304</accession>
<organism evidence="7 8">
    <name type="scientific">Ferrithrix thermotolerans DSM 19514</name>
    <dbReference type="NCBI Taxonomy" id="1121881"/>
    <lineage>
        <taxon>Bacteria</taxon>
        <taxon>Bacillati</taxon>
        <taxon>Actinomycetota</taxon>
        <taxon>Acidimicrobiia</taxon>
        <taxon>Acidimicrobiales</taxon>
        <taxon>Acidimicrobiaceae</taxon>
        <taxon>Ferrithrix</taxon>
    </lineage>
</organism>
<evidence type="ECO:0000313" key="8">
    <source>
        <dbReference type="Proteomes" id="UP000184295"/>
    </source>
</evidence>
<keyword evidence="8" id="KW-1185">Reference proteome</keyword>
<dbReference type="EMBL" id="FQUL01000021">
    <property type="protein sequence ID" value="SHE75579.1"/>
    <property type="molecule type" value="Genomic_DNA"/>
</dbReference>
<dbReference type="NCBIfam" id="TIGR01704">
    <property type="entry name" value="MTA_SAH-Nsdase"/>
    <property type="match status" value="1"/>
</dbReference>
<proteinExistence type="predicted"/>
<dbReference type="InterPro" id="IPR010049">
    <property type="entry name" value="MTA_SAH_Nsdase"/>
</dbReference>
<evidence type="ECO:0000259" key="6">
    <source>
        <dbReference type="Pfam" id="PF01048"/>
    </source>
</evidence>
<reference evidence="8" key="1">
    <citation type="submission" date="2016-11" db="EMBL/GenBank/DDBJ databases">
        <authorList>
            <person name="Varghese N."/>
            <person name="Submissions S."/>
        </authorList>
    </citation>
    <scope>NUCLEOTIDE SEQUENCE [LARGE SCALE GENOMIC DNA]</scope>
    <source>
        <strain evidence="8">DSM 19514</strain>
    </source>
</reference>
<dbReference type="STRING" id="1121881.SAMN02745225_01530"/>
<dbReference type="PANTHER" id="PTHR46832:SF1">
    <property type="entry name" value="5'-METHYLTHIOADENOSINE_S-ADENOSYLHOMOCYSTEINE NUCLEOSIDASE"/>
    <property type="match status" value="1"/>
</dbReference>
<dbReference type="UniPathway" id="UPA00904">
    <property type="reaction ID" value="UER00871"/>
</dbReference>
<dbReference type="GO" id="GO:0008930">
    <property type="term" value="F:methylthioadenosine nucleosidase activity"/>
    <property type="evidence" value="ECO:0007669"/>
    <property type="project" value="InterPro"/>
</dbReference>
<feature type="domain" description="Nucleoside phosphorylase" evidence="6">
    <location>
        <begin position="2"/>
        <end position="229"/>
    </location>
</feature>
<dbReference type="OrthoDB" id="3734512at2"/>
<dbReference type="SUPFAM" id="SSF53167">
    <property type="entry name" value="Purine and uridine phosphorylases"/>
    <property type="match status" value="1"/>
</dbReference>
<comment type="pathway">
    <text evidence="1">Amino-acid biosynthesis; L-methionine biosynthesis via salvage pathway; S-methyl-5-thio-alpha-D-ribose 1-phosphate from S-methyl-5'-thioadenosine (hydrolase route): step 1/2.</text>
</comment>
<dbReference type="GO" id="GO:0019509">
    <property type="term" value="P:L-methionine salvage from methylthioadenosine"/>
    <property type="evidence" value="ECO:0007669"/>
    <property type="project" value="UniProtKB-UniPathway"/>
</dbReference>
<dbReference type="RefSeq" id="WP_072790853.1">
    <property type="nucleotide sequence ID" value="NZ_FQUL01000021.1"/>
</dbReference>
<gene>
    <name evidence="7" type="ORF">SAMN02745225_01530</name>
</gene>
<evidence type="ECO:0000256" key="3">
    <source>
        <dbReference type="ARBA" id="ARBA00022605"/>
    </source>
</evidence>
<dbReference type="PANTHER" id="PTHR46832">
    <property type="entry name" value="5'-METHYLTHIOADENOSINE/S-ADENOSYLHOMOCYSTEINE NUCLEOSIDASE"/>
    <property type="match status" value="1"/>
</dbReference>
<keyword evidence="4" id="KW-0378">Hydrolase</keyword>
<dbReference type="GO" id="GO:0005829">
    <property type="term" value="C:cytosol"/>
    <property type="evidence" value="ECO:0007669"/>
    <property type="project" value="TreeGrafter"/>
</dbReference>
<dbReference type="CDD" id="cd09008">
    <property type="entry name" value="MTAN"/>
    <property type="match status" value="1"/>
</dbReference>
<evidence type="ECO:0000313" key="7">
    <source>
        <dbReference type="EMBL" id="SHE75579.1"/>
    </source>
</evidence>
<keyword evidence="5" id="KW-0486">Methionine biosynthesis</keyword>
<dbReference type="GO" id="GO:0008782">
    <property type="term" value="F:adenosylhomocysteine nucleosidase activity"/>
    <property type="evidence" value="ECO:0007669"/>
    <property type="project" value="UniProtKB-EC"/>
</dbReference>
<dbReference type="EC" id="3.2.2.9" evidence="2"/>
<evidence type="ECO:0000256" key="2">
    <source>
        <dbReference type="ARBA" id="ARBA00011974"/>
    </source>
</evidence>